<dbReference type="EMBL" id="JADEXS010000015">
    <property type="protein sequence ID" value="MBE9021293.1"/>
    <property type="molecule type" value="Genomic_DNA"/>
</dbReference>
<name>A0A8J6ZR39_DESMC</name>
<comment type="caution">
    <text evidence="1">The sequence shown here is derived from an EMBL/GenBank/DDBJ whole genome shotgun (WGS) entry which is preliminary data.</text>
</comment>
<accession>A0A8J6ZR39</accession>
<dbReference type="RefSeq" id="WP_190570308.1">
    <property type="nucleotide sequence ID" value="NZ_JADEXS020000005.1"/>
</dbReference>
<dbReference type="Proteomes" id="UP000622533">
    <property type="component" value="Unassembled WGS sequence"/>
</dbReference>
<evidence type="ECO:0000313" key="1">
    <source>
        <dbReference type="EMBL" id="MBE9021293.1"/>
    </source>
</evidence>
<keyword evidence="2" id="KW-1185">Reference proteome</keyword>
<gene>
    <name evidence="1" type="ORF">IQ276_02090</name>
</gene>
<dbReference type="AlphaFoldDB" id="A0A8J6ZR39"/>
<sequence>MSNESIRVVIRKPFHPMLKQLSEQLNIDDYGELVNYILLEFQRRGGDFSESVEMPSKKVESSLANKLAAMF</sequence>
<protein>
    <submittedName>
        <fullName evidence="1">Uncharacterized protein</fullName>
    </submittedName>
</protein>
<evidence type="ECO:0000313" key="2">
    <source>
        <dbReference type="Proteomes" id="UP000622533"/>
    </source>
</evidence>
<proteinExistence type="predicted"/>
<reference evidence="1" key="1">
    <citation type="submission" date="2020-10" db="EMBL/GenBank/DDBJ databases">
        <authorList>
            <person name="Castelo-Branco R."/>
            <person name="Eusebio N."/>
            <person name="Adriana R."/>
            <person name="Vieira A."/>
            <person name="Brugerolle De Fraissinette N."/>
            <person name="Rezende De Castro R."/>
            <person name="Schneider M.P."/>
            <person name="Vasconcelos V."/>
            <person name="Leao P.N."/>
        </authorList>
    </citation>
    <scope>NUCLEOTIDE SEQUENCE</scope>
    <source>
        <strain evidence="1">LEGE 12446</strain>
    </source>
</reference>
<organism evidence="1 2">
    <name type="scientific">Desmonostoc muscorum LEGE 12446</name>
    <dbReference type="NCBI Taxonomy" id="1828758"/>
    <lineage>
        <taxon>Bacteria</taxon>
        <taxon>Bacillati</taxon>
        <taxon>Cyanobacteriota</taxon>
        <taxon>Cyanophyceae</taxon>
        <taxon>Nostocales</taxon>
        <taxon>Nostocaceae</taxon>
        <taxon>Desmonostoc</taxon>
    </lineage>
</organism>